<reference evidence="2 3" key="1">
    <citation type="submission" date="2016-08" db="EMBL/GenBank/DDBJ databases">
        <authorList>
            <person name="Seilhamer J.J."/>
        </authorList>
    </citation>
    <scope>NUCLEOTIDE SEQUENCE [LARGE SCALE GENOMIC DNA]</scope>
    <source>
        <strain evidence="2 3">DX4</strain>
    </source>
</reference>
<dbReference type="AlphaFoldDB" id="A0A1D7QNE9"/>
<evidence type="ECO:0000313" key="2">
    <source>
        <dbReference type="EMBL" id="AOM80173.1"/>
    </source>
</evidence>
<keyword evidence="3" id="KW-1185">Reference proteome</keyword>
<dbReference type="Gene3D" id="3.90.550.10">
    <property type="entry name" value="Spore Coat Polysaccharide Biosynthesis Protein SpsA, Chain A"/>
    <property type="match status" value="1"/>
</dbReference>
<dbReference type="SUPFAM" id="SSF53448">
    <property type="entry name" value="Nucleotide-diphospho-sugar transferases"/>
    <property type="match status" value="1"/>
</dbReference>
<dbReference type="Pfam" id="PF00535">
    <property type="entry name" value="Glycos_transf_2"/>
    <property type="match status" value="1"/>
</dbReference>
<dbReference type="KEGG" id="psty:BFS30_25230"/>
<feature type="domain" description="Glycosyltransferase 2-like" evidence="1">
    <location>
        <begin position="9"/>
        <end position="144"/>
    </location>
</feature>
<gene>
    <name evidence="2" type="ORF">BFS30_25230</name>
</gene>
<protein>
    <recommendedName>
        <fullName evidence="1">Glycosyltransferase 2-like domain-containing protein</fullName>
    </recommendedName>
</protein>
<dbReference type="InterPro" id="IPR029044">
    <property type="entry name" value="Nucleotide-diphossugar_trans"/>
</dbReference>
<sequence>MGKTSPLISCICVTFNKPLKLDAAIAYFEAQTYENKQLIILYEDHDLATTHYIKNRTFPDNCKVLEVSGYPKRTLGELRNMAIAEADGDFICQWDDDDWYHVNRLQYQFTALTAAGKSGSILTHWLIFNATNNKLYISHARNWEGSLLCRKQLFSLKQYDNSSRGEDTAVVEFLCEEGYIVNINEITGLYIYVYHGGNTWDLNHFNEIFACCQEIQVSADMTGKIFGLSPDQSSVLIDEILLSSDIVI</sequence>
<dbReference type="RefSeq" id="WP_069381835.1">
    <property type="nucleotide sequence ID" value="NZ_CP017141.1"/>
</dbReference>
<dbReference type="OrthoDB" id="597270at2"/>
<dbReference type="CDD" id="cd00761">
    <property type="entry name" value="Glyco_tranf_GTA_type"/>
    <property type="match status" value="1"/>
</dbReference>
<proteinExistence type="predicted"/>
<dbReference type="PANTHER" id="PTHR22916:SF3">
    <property type="entry name" value="UDP-GLCNAC:BETAGAL BETA-1,3-N-ACETYLGLUCOSAMINYLTRANSFERASE-LIKE PROTEIN 1"/>
    <property type="match status" value="1"/>
</dbReference>
<dbReference type="Proteomes" id="UP000094313">
    <property type="component" value="Chromosome"/>
</dbReference>
<dbReference type="InterPro" id="IPR001173">
    <property type="entry name" value="Glyco_trans_2-like"/>
</dbReference>
<organism evidence="2 3">
    <name type="scientific">Pedobacter steynii</name>
    <dbReference type="NCBI Taxonomy" id="430522"/>
    <lineage>
        <taxon>Bacteria</taxon>
        <taxon>Pseudomonadati</taxon>
        <taxon>Bacteroidota</taxon>
        <taxon>Sphingobacteriia</taxon>
        <taxon>Sphingobacteriales</taxon>
        <taxon>Sphingobacteriaceae</taxon>
        <taxon>Pedobacter</taxon>
    </lineage>
</organism>
<accession>A0A1D7QNE9</accession>
<dbReference type="PANTHER" id="PTHR22916">
    <property type="entry name" value="GLYCOSYLTRANSFERASE"/>
    <property type="match status" value="1"/>
</dbReference>
<evidence type="ECO:0000259" key="1">
    <source>
        <dbReference type="Pfam" id="PF00535"/>
    </source>
</evidence>
<dbReference type="GO" id="GO:0016758">
    <property type="term" value="F:hexosyltransferase activity"/>
    <property type="evidence" value="ECO:0007669"/>
    <property type="project" value="UniProtKB-ARBA"/>
</dbReference>
<name>A0A1D7QNE9_9SPHI</name>
<evidence type="ECO:0000313" key="3">
    <source>
        <dbReference type="Proteomes" id="UP000094313"/>
    </source>
</evidence>
<dbReference type="EMBL" id="CP017141">
    <property type="protein sequence ID" value="AOM80173.1"/>
    <property type="molecule type" value="Genomic_DNA"/>
</dbReference>